<reference evidence="6" key="1">
    <citation type="journal article" date="2013" name="Genome Announc.">
        <title>Draft genome sequence of Botrytis cinerea BcDW1, inoculum for noble rot of grape berries.</title>
        <authorList>
            <person name="Blanco-Ulate B."/>
            <person name="Allen G."/>
            <person name="Powell A.L."/>
            <person name="Cantu D."/>
        </authorList>
    </citation>
    <scope>NUCLEOTIDE SEQUENCE [LARGE SCALE GENOMIC DNA]</scope>
    <source>
        <strain evidence="6">BcDW1</strain>
    </source>
</reference>
<evidence type="ECO:0000256" key="3">
    <source>
        <dbReference type="SAM" id="SignalP"/>
    </source>
</evidence>
<organism evidence="5 6">
    <name type="scientific">Botryotinia fuckeliana (strain BcDW1)</name>
    <name type="common">Noble rot fungus</name>
    <name type="synonym">Botrytis cinerea</name>
    <dbReference type="NCBI Taxonomy" id="1290391"/>
    <lineage>
        <taxon>Eukaryota</taxon>
        <taxon>Fungi</taxon>
        <taxon>Dikarya</taxon>
        <taxon>Ascomycota</taxon>
        <taxon>Pezizomycotina</taxon>
        <taxon>Leotiomycetes</taxon>
        <taxon>Helotiales</taxon>
        <taxon>Sclerotiniaceae</taxon>
        <taxon>Botrytis</taxon>
    </lineage>
</organism>
<dbReference type="Gene3D" id="1.50.10.100">
    <property type="entry name" value="Chondroitin AC/alginate lyase"/>
    <property type="match status" value="1"/>
</dbReference>
<protein>
    <submittedName>
        <fullName evidence="5">Putative gpi anchored protein</fullName>
    </submittedName>
</protein>
<keyword evidence="1 3" id="KW-0732">Signal</keyword>
<dbReference type="InterPro" id="IPR008397">
    <property type="entry name" value="Alginate_lyase_dom"/>
</dbReference>
<evidence type="ECO:0000313" key="5">
    <source>
        <dbReference type="EMBL" id="EMR84926.1"/>
    </source>
</evidence>
<dbReference type="Pfam" id="PF05426">
    <property type="entry name" value="Alginate_lyase"/>
    <property type="match status" value="1"/>
</dbReference>
<feature type="chain" id="PRO_5004085767" evidence="3">
    <location>
        <begin position="20"/>
        <end position="410"/>
    </location>
</feature>
<evidence type="ECO:0000259" key="4">
    <source>
        <dbReference type="Pfam" id="PF05426"/>
    </source>
</evidence>
<feature type="domain" description="Alginate lyase" evidence="4">
    <location>
        <begin position="86"/>
        <end position="317"/>
    </location>
</feature>
<dbReference type="EMBL" id="KB707926">
    <property type="protein sequence ID" value="EMR84926.1"/>
    <property type="molecule type" value="Genomic_DNA"/>
</dbReference>
<dbReference type="GO" id="GO:0042597">
    <property type="term" value="C:periplasmic space"/>
    <property type="evidence" value="ECO:0007669"/>
    <property type="project" value="InterPro"/>
</dbReference>
<dbReference type="Proteomes" id="UP000012045">
    <property type="component" value="Unassembled WGS sequence"/>
</dbReference>
<evidence type="ECO:0000313" key="6">
    <source>
        <dbReference type="Proteomes" id="UP000012045"/>
    </source>
</evidence>
<dbReference type="SUPFAM" id="SSF48230">
    <property type="entry name" value="Chondroitin AC/alginate lyase"/>
    <property type="match status" value="1"/>
</dbReference>
<dbReference type="HOGENOM" id="CLU_038125_1_0_1"/>
<dbReference type="InterPro" id="IPR008929">
    <property type="entry name" value="Chondroitin_lyas"/>
</dbReference>
<dbReference type="STRING" id="1290391.M7TN06"/>
<dbReference type="OrthoDB" id="5302720at2759"/>
<sequence length="410" mass="45459">MQFKNSITALSLWMLEASARSIGRAETQPFVHPGALHTAKDFSRIKARLEKQEEPWYTAWQHLESGELAQTTWVATPETILVRGSNNLYDQNYQHAYRDAHSAYQLSLRWLLSGNSSYADAAAATLNGWSSTLTGIWGNEDMNLAAGLYGYQFANAGELLRSYSGWSAANQSAFGSMLGIFSDMSRDFLDNHNDKPNFYYANWDLCNIAALMAIGIFNDNVTMYNYAVDYFKYGLPDDAVANGALPFFSIANFTEEGSEKILMEGQEAGRDQAHTLLDFSLLGVIGQQGYNQGVDLYATYGNQILNGAEYAAKYNTNNTVPYTPYTSWEGELSVVANKSRFDVRPGFEVIYSHYAELKGLDASWSKVYRDYVNSNLTANVEGGGGDYSPNSGGYDALGHGTLMYRLEASD</sequence>
<gene>
    <name evidence="5" type="ORF">BcDW1_6540</name>
</gene>
<dbReference type="GO" id="GO:0016829">
    <property type="term" value="F:lyase activity"/>
    <property type="evidence" value="ECO:0007669"/>
    <property type="project" value="UniProtKB-KW"/>
</dbReference>
<accession>M7TN06</accession>
<evidence type="ECO:0000256" key="2">
    <source>
        <dbReference type="ARBA" id="ARBA00023239"/>
    </source>
</evidence>
<name>M7TN06_BOTF1</name>
<feature type="signal peptide" evidence="3">
    <location>
        <begin position="1"/>
        <end position="19"/>
    </location>
</feature>
<keyword evidence="2" id="KW-0456">Lyase</keyword>
<evidence type="ECO:0000256" key="1">
    <source>
        <dbReference type="ARBA" id="ARBA00022729"/>
    </source>
</evidence>
<proteinExistence type="predicted"/>
<dbReference type="AlphaFoldDB" id="M7TN06"/>